<dbReference type="RefSeq" id="WP_118919278.1">
    <property type="nucleotide sequence ID" value="NZ_QWEG01000002.1"/>
</dbReference>
<evidence type="ECO:0000313" key="1">
    <source>
        <dbReference type="EMBL" id="RHW42581.1"/>
    </source>
</evidence>
<gene>
    <name evidence="1" type="ORF">D1B31_03020</name>
</gene>
<proteinExistence type="predicted"/>
<name>A0A417YXY2_9BACI</name>
<evidence type="ECO:0000313" key="2">
    <source>
        <dbReference type="Proteomes" id="UP000284416"/>
    </source>
</evidence>
<keyword evidence="2" id="KW-1185">Reference proteome</keyword>
<comment type="caution">
    <text evidence="1">The sequence shown here is derived from an EMBL/GenBank/DDBJ whole genome shotgun (WGS) entry which is preliminary data.</text>
</comment>
<reference evidence="1 2" key="1">
    <citation type="journal article" date="2017" name="Int. J. Syst. Evol. Microbiol.">
        <title>Bacillus notoginsengisoli sp. nov., a novel bacterium isolated from the rhizosphere of Panax notoginseng.</title>
        <authorList>
            <person name="Zhang M.Y."/>
            <person name="Cheng J."/>
            <person name="Cai Y."/>
            <person name="Zhang T.Y."/>
            <person name="Wu Y.Y."/>
            <person name="Manikprabhu D."/>
            <person name="Li W.J."/>
            <person name="Zhang Y.X."/>
        </authorList>
    </citation>
    <scope>NUCLEOTIDE SEQUENCE [LARGE SCALE GENOMIC DNA]</scope>
    <source>
        <strain evidence="1 2">JCM 30743</strain>
    </source>
</reference>
<protein>
    <submittedName>
        <fullName evidence="1">Spore coat protein CotD</fullName>
    </submittedName>
</protein>
<sequence>MFCPRPTQVLPAICHPTQCCVTQSFENVIQPHVHPSHTTHVHHTNIEHTHHFTNTQSFVNEASVTDLGPVPGPPPAPTVAGAFAPGPGVAPGMMGPGMMGPGMMGPGMMGPGMMGPGMMGPGTNVAGAFSGMPMGGYKKGCGYR</sequence>
<dbReference type="AlphaFoldDB" id="A0A417YXY2"/>
<accession>A0A417YXY2</accession>
<keyword evidence="1" id="KW-0946">Virion</keyword>
<dbReference type="EMBL" id="QWEG01000002">
    <property type="protein sequence ID" value="RHW42581.1"/>
    <property type="molecule type" value="Genomic_DNA"/>
</dbReference>
<dbReference type="InterPro" id="IPR020108">
    <property type="entry name" value="Spore_coat_CotD"/>
</dbReference>
<organism evidence="1 2">
    <name type="scientific">Neobacillus notoginsengisoli</name>
    <dbReference type="NCBI Taxonomy" id="1578198"/>
    <lineage>
        <taxon>Bacteria</taxon>
        <taxon>Bacillati</taxon>
        <taxon>Bacillota</taxon>
        <taxon>Bacilli</taxon>
        <taxon>Bacillales</taxon>
        <taxon>Bacillaceae</taxon>
        <taxon>Neobacillus</taxon>
    </lineage>
</organism>
<keyword evidence="1" id="KW-0167">Capsid protein</keyword>
<dbReference type="Proteomes" id="UP000284416">
    <property type="component" value="Unassembled WGS sequence"/>
</dbReference>
<dbReference type="OrthoDB" id="2455195at2"/>
<dbReference type="Pfam" id="PF11122">
    <property type="entry name" value="Spore-coat_CotD"/>
    <property type="match status" value="1"/>
</dbReference>